<organism evidence="7 8">
    <name type="scientific">Brachionus calyciflorus</name>
    <dbReference type="NCBI Taxonomy" id="104777"/>
    <lineage>
        <taxon>Eukaryota</taxon>
        <taxon>Metazoa</taxon>
        <taxon>Spiralia</taxon>
        <taxon>Gnathifera</taxon>
        <taxon>Rotifera</taxon>
        <taxon>Eurotatoria</taxon>
        <taxon>Monogononta</taxon>
        <taxon>Pseudotrocha</taxon>
        <taxon>Ploima</taxon>
        <taxon>Brachionidae</taxon>
        <taxon>Brachionus</taxon>
    </lineage>
</organism>
<dbReference type="GO" id="GO:0016298">
    <property type="term" value="F:lipase activity"/>
    <property type="evidence" value="ECO:0007669"/>
    <property type="project" value="InterPro"/>
</dbReference>
<comment type="similarity">
    <text evidence="2 4">Belongs to the AB hydrolase superfamily. Lipase family.</text>
</comment>
<evidence type="ECO:0000313" key="7">
    <source>
        <dbReference type="EMBL" id="CAF0938263.1"/>
    </source>
</evidence>
<keyword evidence="3" id="KW-0964">Secreted</keyword>
<keyword evidence="8" id="KW-1185">Reference proteome</keyword>
<dbReference type="InterPro" id="IPR013818">
    <property type="entry name" value="Lipase"/>
</dbReference>
<dbReference type="GO" id="GO:0016042">
    <property type="term" value="P:lipid catabolic process"/>
    <property type="evidence" value="ECO:0007669"/>
    <property type="project" value="TreeGrafter"/>
</dbReference>
<protein>
    <recommendedName>
        <fullName evidence="6">Lipase domain-containing protein</fullName>
    </recommendedName>
</protein>
<dbReference type="PANTHER" id="PTHR11610">
    <property type="entry name" value="LIPASE"/>
    <property type="match status" value="1"/>
</dbReference>
<evidence type="ECO:0000256" key="2">
    <source>
        <dbReference type="ARBA" id="ARBA00010701"/>
    </source>
</evidence>
<evidence type="ECO:0000256" key="5">
    <source>
        <dbReference type="SAM" id="SignalP"/>
    </source>
</evidence>
<dbReference type="Gene3D" id="3.40.50.1820">
    <property type="entry name" value="alpha/beta hydrolase"/>
    <property type="match status" value="2"/>
</dbReference>
<dbReference type="PRINTS" id="PR00821">
    <property type="entry name" value="TAGLIPASE"/>
</dbReference>
<comment type="subcellular location">
    <subcellularLocation>
        <location evidence="1">Secreted</location>
    </subcellularLocation>
</comment>
<name>A0A814CC80_9BILA</name>
<reference evidence="7" key="1">
    <citation type="submission" date="2021-02" db="EMBL/GenBank/DDBJ databases">
        <authorList>
            <person name="Nowell W R."/>
        </authorList>
    </citation>
    <scope>NUCLEOTIDE SEQUENCE</scope>
    <source>
        <strain evidence="7">Ploen Becks lab</strain>
    </source>
</reference>
<comment type="caution">
    <text evidence="7">The sequence shown here is derived from an EMBL/GenBank/DDBJ whole genome shotgun (WGS) entry which is preliminary data.</text>
</comment>
<evidence type="ECO:0000256" key="4">
    <source>
        <dbReference type="RuleBase" id="RU004262"/>
    </source>
</evidence>
<keyword evidence="5" id="KW-0732">Signal</keyword>
<accession>A0A814CC80</accession>
<evidence type="ECO:0000259" key="6">
    <source>
        <dbReference type="Pfam" id="PF00151"/>
    </source>
</evidence>
<dbReference type="PANTHER" id="PTHR11610:SF173">
    <property type="entry name" value="LIPASE DOMAIN-CONTAINING PROTEIN-RELATED"/>
    <property type="match status" value="1"/>
</dbReference>
<dbReference type="AlphaFoldDB" id="A0A814CC80"/>
<evidence type="ECO:0000256" key="1">
    <source>
        <dbReference type="ARBA" id="ARBA00004613"/>
    </source>
</evidence>
<evidence type="ECO:0000256" key="3">
    <source>
        <dbReference type="ARBA" id="ARBA00022525"/>
    </source>
</evidence>
<proteinExistence type="inferred from homology"/>
<dbReference type="EMBL" id="CAJNOC010002527">
    <property type="protein sequence ID" value="CAF0938263.1"/>
    <property type="molecule type" value="Genomic_DNA"/>
</dbReference>
<sequence>MKFIQLYFLVLHILLVLSIDVSFYSTLSPYKSIILESEINLSNYENLKIYLALVNKTECKNYVIIHGFGSSGDDDWVLEMKDKLLYTGRCVEVLSMNWSDESTWRFDLNLGYVRSIEKIPSISQIFAKILINFSNLKNSKNFLKNLHCIGHSLGAHMCGFISKYIKEKENVLIKRISGLDPAGPCFETLSESNRLSKNDAEYVDVIHTSINLGIRTPIGHSDYYVNNARTQPGCYKTNEIELPVFWCKDSLRKDSTNRILSDVFDFVKCSHSKAHRYFIDSIMSRCKRYDAYRCDNYENFMNNKCYHCRTNKMGFYSEPEFNDGFKRNYYLDMENFKEVSEFKLIKEDLNPINCEPVYVKMLNQATQDEIIYLTLNNMEYLKGLRRVCSNTNCTVYILIEGYEYKKRTNSKDWLVSMKSELFSNQSISNILLIDWRDIQDMYKTKQLSVDYVKKFLGKLVENLSKHLSKGLMEFRCIGKDEMATALCGFFNKMLDENLEYSVKEYMSLDNFYCNKENRLVKVNFVLKLVIYFYWFYLV</sequence>
<gene>
    <name evidence="7" type="ORF">OXX778_LOCUS13285</name>
</gene>
<dbReference type="GO" id="GO:0005615">
    <property type="term" value="C:extracellular space"/>
    <property type="evidence" value="ECO:0007669"/>
    <property type="project" value="TreeGrafter"/>
</dbReference>
<dbReference type="InterPro" id="IPR029058">
    <property type="entry name" value="AB_hydrolase_fold"/>
</dbReference>
<feature type="domain" description="Lipase" evidence="6">
    <location>
        <begin position="56"/>
        <end position="332"/>
    </location>
</feature>
<dbReference type="InterPro" id="IPR000734">
    <property type="entry name" value="TAG_lipase"/>
</dbReference>
<feature type="chain" id="PRO_5032602881" description="Lipase domain-containing protein" evidence="5">
    <location>
        <begin position="19"/>
        <end position="538"/>
    </location>
</feature>
<dbReference type="SUPFAM" id="SSF53474">
    <property type="entry name" value="alpha/beta-Hydrolases"/>
    <property type="match status" value="1"/>
</dbReference>
<evidence type="ECO:0000313" key="8">
    <source>
        <dbReference type="Proteomes" id="UP000663879"/>
    </source>
</evidence>
<dbReference type="Pfam" id="PF00151">
    <property type="entry name" value="Lipase"/>
    <property type="match status" value="1"/>
</dbReference>
<dbReference type="OrthoDB" id="199913at2759"/>
<dbReference type="Proteomes" id="UP000663879">
    <property type="component" value="Unassembled WGS sequence"/>
</dbReference>
<feature type="signal peptide" evidence="5">
    <location>
        <begin position="1"/>
        <end position="18"/>
    </location>
</feature>